<protein>
    <recommendedName>
        <fullName evidence="8">Glutamate 5-kinase</fullName>
        <ecNumber evidence="8">2.7.2.11</ecNumber>
    </recommendedName>
    <alternativeName>
        <fullName evidence="8">Gamma-glutamyl kinase</fullName>
        <shortName evidence="8">GK</shortName>
    </alternativeName>
</protein>
<sequence>MSSNLNRNAAQGAASAAAHAAKRLVIKVGSAILCGPDGVREAWLSTLAADIVELRAGGVEIVVVTSGAIAIGRNRLGLKGALRLDEKQAASAAGQAALAQGWQAAFTPHDIAIAQVLLTLEDTENRRRYLNARATLRTLLGLGALPLVNENDTIATSEIRYGDNDRLAAHAAQLVESDLLVILSDIDGLYTADPRKDGSAKHIPLVEAITPEIERAAGGVNQSAGVGSGGMASKVAAAKIAGGAGCDTVIAPGLVDHPLKAVLDGGPATLFRASITHEGARRQWIAGRLKPSGRIVIDDGAAKALENGASLLPAGVKDVEGAFARGDAVEIVTLDGQSIGQGLIAFDAGDARKIAGAKSDRIEALLGYRRRPAMVEKDDLILRSE</sequence>
<keyword evidence="11" id="KW-1185">Reference proteome</keyword>
<evidence type="ECO:0000256" key="6">
    <source>
        <dbReference type="ARBA" id="ARBA00022777"/>
    </source>
</evidence>
<comment type="subcellular location">
    <subcellularLocation>
        <location evidence="8">Cytoplasm</location>
    </subcellularLocation>
</comment>
<dbReference type="Gene3D" id="3.40.1160.10">
    <property type="entry name" value="Acetylglutamate kinase-like"/>
    <property type="match status" value="1"/>
</dbReference>
<evidence type="ECO:0000256" key="2">
    <source>
        <dbReference type="ARBA" id="ARBA00022605"/>
    </source>
</evidence>
<accession>A0A2S7JZB0</accession>
<dbReference type="FunFam" id="2.30.130.10:FF:000007">
    <property type="entry name" value="Glutamate 5-kinase"/>
    <property type="match status" value="1"/>
</dbReference>
<feature type="domain" description="PUA" evidence="9">
    <location>
        <begin position="293"/>
        <end position="375"/>
    </location>
</feature>
<keyword evidence="7 8" id="KW-0067">ATP-binding</keyword>
<dbReference type="InterPro" id="IPR036974">
    <property type="entry name" value="PUA_sf"/>
</dbReference>
<dbReference type="Pfam" id="PF01472">
    <property type="entry name" value="PUA"/>
    <property type="match status" value="1"/>
</dbReference>
<dbReference type="InterPro" id="IPR019797">
    <property type="entry name" value="Glutamate_5-kinase_CS"/>
</dbReference>
<comment type="pathway">
    <text evidence="8">Amino-acid biosynthesis; L-proline biosynthesis; L-glutamate 5-semialdehyde from L-glutamate: step 1/2.</text>
</comment>
<evidence type="ECO:0000256" key="1">
    <source>
        <dbReference type="ARBA" id="ARBA00022490"/>
    </source>
</evidence>
<keyword evidence="1 8" id="KW-0963">Cytoplasm</keyword>
<dbReference type="InterPro" id="IPR015947">
    <property type="entry name" value="PUA-like_sf"/>
</dbReference>
<dbReference type="OrthoDB" id="9804434at2"/>
<evidence type="ECO:0000256" key="3">
    <source>
        <dbReference type="ARBA" id="ARBA00022650"/>
    </source>
</evidence>
<dbReference type="InterPro" id="IPR005715">
    <property type="entry name" value="Glu_5kinase/COase_Synthase"/>
</dbReference>
<feature type="binding site" evidence="8">
    <location>
        <begin position="184"/>
        <end position="185"/>
    </location>
    <ligand>
        <name>ATP</name>
        <dbReference type="ChEBI" id="CHEBI:30616"/>
    </ligand>
</feature>
<dbReference type="SUPFAM" id="SSF53633">
    <property type="entry name" value="Carbamate kinase-like"/>
    <property type="match status" value="1"/>
</dbReference>
<dbReference type="NCBIfam" id="TIGR01027">
    <property type="entry name" value="proB"/>
    <property type="match status" value="1"/>
</dbReference>
<keyword evidence="4 8" id="KW-0808">Transferase</keyword>
<dbReference type="RefSeq" id="WP_104832196.1">
    <property type="nucleotide sequence ID" value="NZ_PJCH01000017.1"/>
</dbReference>
<evidence type="ECO:0000313" key="11">
    <source>
        <dbReference type="Proteomes" id="UP000239504"/>
    </source>
</evidence>
<feature type="binding site" evidence="8">
    <location>
        <position position="66"/>
    </location>
    <ligand>
        <name>substrate</name>
    </ligand>
</feature>
<reference evidence="10 11" key="1">
    <citation type="submission" date="2017-12" db="EMBL/GenBank/DDBJ databases">
        <authorList>
            <person name="Hurst M.R.H."/>
        </authorList>
    </citation>
    <scope>NUCLEOTIDE SEQUENCE [LARGE SCALE GENOMIC DNA]</scope>
    <source>
        <strain evidence="10 11">SY-3-19</strain>
    </source>
</reference>
<dbReference type="GO" id="GO:0005524">
    <property type="term" value="F:ATP binding"/>
    <property type="evidence" value="ECO:0007669"/>
    <property type="project" value="UniProtKB-KW"/>
</dbReference>
<feature type="binding site" evidence="8">
    <location>
        <position position="27"/>
    </location>
    <ligand>
        <name>ATP</name>
        <dbReference type="ChEBI" id="CHEBI:30616"/>
    </ligand>
</feature>
<feature type="binding site" evidence="8">
    <location>
        <position position="152"/>
    </location>
    <ligand>
        <name>substrate</name>
    </ligand>
</feature>
<comment type="caution">
    <text evidence="10">The sequence shown here is derived from an EMBL/GenBank/DDBJ whole genome shotgun (WGS) entry which is preliminary data.</text>
</comment>
<evidence type="ECO:0000259" key="9">
    <source>
        <dbReference type="SMART" id="SM00359"/>
    </source>
</evidence>
<dbReference type="InterPro" id="IPR001048">
    <property type="entry name" value="Asp/Glu/Uridylate_kinase"/>
</dbReference>
<dbReference type="PROSITE" id="PS00902">
    <property type="entry name" value="GLUTAMATE_5_KINASE"/>
    <property type="match status" value="1"/>
</dbReference>
<evidence type="ECO:0000256" key="7">
    <source>
        <dbReference type="ARBA" id="ARBA00022840"/>
    </source>
</evidence>
<dbReference type="Gene3D" id="2.30.130.10">
    <property type="entry name" value="PUA domain"/>
    <property type="match status" value="1"/>
</dbReference>
<dbReference type="PANTHER" id="PTHR43654:SF1">
    <property type="entry name" value="ISOPENTENYL PHOSPHATE KINASE"/>
    <property type="match status" value="1"/>
</dbReference>
<dbReference type="GO" id="GO:0055129">
    <property type="term" value="P:L-proline biosynthetic process"/>
    <property type="evidence" value="ECO:0007669"/>
    <property type="project" value="UniProtKB-UniRule"/>
</dbReference>
<dbReference type="GO" id="GO:0005829">
    <property type="term" value="C:cytosol"/>
    <property type="evidence" value="ECO:0007669"/>
    <property type="project" value="TreeGrafter"/>
</dbReference>
<dbReference type="UniPathway" id="UPA00098">
    <property type="reaction ID" value="UER00359"/>
</dbReference>
<dbReference type="InterPro" id="IPR011529">
    <property type="entry name" value="Glu_5kinase"/>
</dbReference>
<organism evidence="10 11">
    <name type="scientific">Hyphococcus luteus</name>
    <dbReference type="NCBI Taxonomy" id="2058213"/>
    <lineage>
        <taxon>Bacteria</taxon>
        <taxon>Pseudomonadati</taxon>
        <taxon>Pseudomonadota</taxon>
        <taxon>Alphaproteobacteria</taxon>
        <taxon>Parvularculales</taxon>
        <taxon>Parvularculaceae</taxon>
        <taxon>Hyphococcus</taxon>
    </lineage>
</organism>
<keyword evidence="3 8" id="KW-0641">Proline biosynthesis</keyword>
<dbReference type="PANTHER" id="PTHR43654">
    <property type="entry name" value="GLUTAMATE 5-KINASE"/>
    <property type="match status" value="1"/>
</dbReference>
<keyword evidence="5 8" id="KW-0547">Nucleotide-binding</keyword>
<comment type="function">
    <text evidence="8">Catalyzes the transfer of a phosphate group to glutamate to form L-glutamate 5-phosphate.</text>
</comment>
<dbReference type="InterPro" id="IPR041739">
    <property type="entry name" value="G5K_ProB"/>
</dbReference>
<dbReference type="Pfam" id="PF00696">
    <property type="entry name" value="AA_kinase"/>
    <property type="match status" value="1"/>
</dbReference>
<dbReference type="HAMAP" id="MF_00456">
    <property type="entry name" value="ProB"/>
    <property type="match status" value="1"/>
</dbReference>
<dbReference type="Proteomes" id="UP000239504">
    <property type="component" value="Unassembled WGS sequence"/>
</dbReference>
<dbReference type="PIRSF" id="PIRSF000729">
    <property type="entry name" value="GK"/>
    <property type="match status" value="1"/>
</dbReference>
<dbReference type="FunFam" id="3.40.1160.10:FF:000018">
    <property type="entry name" value="Glutamate 5-kinase"/>
    <property type="match status" value="1"/>
</dbReference>
<feature type="binding site" evidence="8">
    <location>
        <position position="164"/>
    </location>
    <ligand>
        <name>substrate</name>
    </ligand>
</feature>
<dbReference type="PROSITE" id="PS50890">
    <property type="entry name" value="PUA"/>
    <property type="match status" value="1"/>
</dbReference>
<evidence type="ECO:0000256" key="4">
    <source>
        <dbReference type="ARBA" id="ARBA00022679"/>
    </source>
</evidence>
<dbReference type="CDD" id="cd04242">
    <property type="entry name" value="AAK_G5K_ProB"/>
    <property type="match status" value="1"/>
</dbReference>
<evidence type="ECO:0000313" key="10">
    <source>
        <dbReference type="EMBL" id="PQA85556.1"/>
    </source>
</evidence>
<evidence type="ECO:0000256" key="8">
    <source>
        <dbReference type="HAMAP-Rule" id="MF_00456"/>
    </source>
</evidence>
<dbReference type="GO" id="GO:0004349">
    <property type="term" value="F:glutamate 5-kinase activity"/>
    <property type="evidence" value="ECO:0007669"/>
    <property type="project" value="UniProtKB-UniRule"/>
</dbReference>
<keyword evidence="2 8" id="KW-0028">Amino-acid biosynthesis</keyword>
<proteinExistence type="inferred from homology"/>
<dbReference type="CDD" id="cd21157">
    <property type="entry name" value="PUA_G5K"/>
    <property type="match status" value="1"/>
</dbReference>
<dbReference type="SMART" id="SM00359">
    <property type="entry name" value="PUA"/>
    <property type="match status" value="1"/>
</dbReference>
<gene>
    <name evidence="8" type="primary">proB</name>
    <name evidence="10" type="ORF">CW354_21700</name>
</gene>
<comment type="similarity">
    <text evidence="8">Belongs to the glutamate 5-kinase family.</text>
</comment>
<evidence type="ECO:0000256" key="5">
    <source>
        <dbReference type="ARBA" id="ARBA00022741"/>
    </source>
</evidence>
<dbReference type="InterPro" id="IPR001057">
    <property type="entry name" value="Glu/AcGlu_kinase"/>
</dbReference>
<dbReference type="EMBL" id="PJCH01000017">
    <property type="protein sequence ID" value="PQA85556.1"/>
    <property type="molecule type" value="Genomic_DNA"/>
</dbReference>
<dbReference type="EC" id="2.7.2.11" evidence="8"/>
<dbReference type="AlphaFoldDB" id="A0A2S7JZB0"/>
<name>A0A2S7JZB0_9PROT</name>
<dbReference type="SUPFAM" id="SSF88697">
    <property type="entry name" value="PUA domain-like"/>
    <property type="match status" value="1"/>
</dbReference>
<feature type="binding site" evidence="8">
    <location>
        <begin position="228"/>
        <end position="234"/>
    </location>
    <ligand>
        <name>ATP</name>
        <dbReference type="ChEBI" id="CHEBI:30616"/>
    </ligand>
</feature>
<dbReference type="PRINTS" id="PR00474">
    <property type="entry name" value="GLU5KINASE"/>
</dbReference>
<comment type="catalytic activity">
    <reaction evidence="8">
        <text>L-glutamate + ATP = L-glutamyl 5-phosphate + ADP</text>
        <dbReference type="Rhea" id="RHEA:14877"/>
        <dbReference type="ChEBI" id="CHEBI:29985"/>
        <dbReference type="ChEBI" id="CHEBI:30616"/>
        <dbReference type="ChEBI" id="CHEBI:58274"/>
        <dbReference type="ChEBI" id="CHEBI:456216"/>
        <dbReference type="EC" id="2.7.2.11"/>
    </reaction>
</comment>
<dbReference type="InterPro" id="IPR002478">
    <property type="entry name" value="PUA"/>
</dbReference>
<keyword evidence="6 8" id="KW-0418">Kinase</keyword>
<dbReference type="GO" id="GO:0003723">
    <property type="term" value="F:RNA binding"/>
    <property type="evidence" value="ECO:0007669"/>
    <property type="project" value="InterPro"/>
</dbReference>
<dbReference type="InterPro" id="IPR036393">
    <property type="entry name" value="AceGlu_kinase-like_sf"/>
</dbReference>